<evidence type="ECO:0000256" key="1">
    <source>
        <dbReference type="ARBA" id="ARBA00009277"/>
    </source>
</evidence>
<dbReference type="InterPro" id="IPR012337">
    <property type="entry name" value="RNaseH-like_sf"/>
</dbReference>
<keyword evidence="3" id="KW-0238">DNA-binding</keyword>
<dbReference type="GO" id="GO:0032196">
    <property type="term" value="P:transposition"/>
    <property type="evidence" value="ECO:0007669"/>
    <property type="project" value="UniProtKB-KW"/>
</dbReference>
<organism evidence="7 8">
    <name type="scientific">Gracilibacillus thailandensis</name>
    <dbReference type="NCBI Taxonomy" id="563735"/>
    <lineage>
        <taxon>Bacteria</taxon>
        <taxon>Bacillati</taxon>
        <taxon>Bacillota</taxon>
        <taxon>Bacilli</taxon>
        <taxon>Bacillales</taxon>
        <taxon>Bacillaceae</taxon>
        <taxon>Gracilibacillus</taxon>
    </lineage>
</organism>
<evidence type="ECO:0000259" key="5">
    <source>
        <dbReference type="PROSITE" id="PS50531"/>
    </source>
</evidence>
<dbReference type="InterPro" id="IPR001584">
    <property type="entry name" value="Integrase_cat-core"/>
</dbReference>
<dbReference type="SUPFAM" id="SSF46689">
    <property type="entry name" value="Homeodomain-like"/>
    <property type="match status" value="1"/>
</dbReference>
<dbReference type="Gene3D" id="1.10.10.60">
    <property type="entry name" value="Homeodomain-like"/>
    <property type="match status" value="1"/>
</dbReference>
<dbReference type="Pfam" id="PF02796">
    <property type="entry name" value="HTH_7"/>
    <property type="match status" value="1"/>
</dbReference>
<dbReference type="PROSITE" id="PS50531">
    <property type="entry name" value="HTH_IS21"/>
    <property type="match status" value="1"/>
</dbReference>
<sequence length="522" mass="61255">MDKWEMYMEIHQLIKKGFSKTKVAEKLGISRSTVHRYLKKNPSDMSKWVDSIQTRTKKLDPYKELILSWLREHPDMSAAQVEDWLKERYEDLEVGESTVRSYVRELREEYKIRKETSSRIYEAIPDSPMGEQIQVDFGHTKQKAADSKEVKLNFIAFVLSNSRYKYTEWLDRPFTTQDVIKAHENAFKWYGGIPGELVYDQDSLIVVSENGGDLILTQEFQQYKESRNLNLRVCRKADPESKGKIENVVGFIKHNFAKHRVFHNIDSWNEQGWEWLNRTGNYKIHHTTKKRPVEVFSLERQHLRPVTKNIDIKYNYENSISRCVHKDNTIRYLSNRYSLPLGTFGKYETVCIKETEERELIIYSPETGEIIAKHNIPDGKGLLIKDRKHSRDRTKGIDAFMNTVAEHFNDSEMAYDYLQVVKGKYPRYMRDQLQMIVKETKINNKEILSTALKECIKRNLYGATDFSNVVAYLKRHRQMEDTTNDTAKNVTQVKGVSAWVMETEAQKREVDAYTAILEGDPV</sequence>
<keyword evidence="8" id="KW-1185">Reference proteome</keyword>
<evidence type="ECO:0000313" key="7">
    <source>
        <dbReference type="EMBL" id="MRI68788.1"/>
    </source>
</evidence>
<keyword evidence="2" id="KW-0815">Transposition</keyword>
<evidence type="ECO:0000256" key="2">
    <source>
        <dbReference type="ARBA" id="ARBA00022578"/>
    </source>
</evidence>
<dbReference type="AlphaFoldDB" id="A0A6N7R6P6"/>
<dbReference type="PANTHER" id="PTHR35004:SF6">
    <property type="entry name" value="TRANSPOSASE"/>
    <property type="match status" value="1"/>
</dbReference>
<dbReference type="InterPro" id="IPR009057">
    <property type="entry name" value="Homeodomain-like_sf"/>
</dbReference>
<evidence type="ECO:0000256" key="3">
    <source>
        <dbReference type="ARBA" id="ARBA00023125"/>
    </source>
</evidence>
<dbReference type="GO" id="GO:0003677">
    <property type="term" value="F:DNA binding"/>
    <property type="evidence" value="ECO:0007669"/>
    <property type="project" value="UniProtKB-KW"/>
</dbReference>
<name>A0A6N7R6P6_9BACI</name>
<feature type="domain" description="HTH IS21-type" evidence="5">
    <location>
        <begin position="5"/>
        <end position="70"/>
    </location>
</feature>
<dbReference type="InterPro" id="IPR036397">
    <property type="entry name" value="RNaseH_sf"/>
</dbReference>
<dbReference type="InterPro" id="IPR006120">
    <property type="entry name" value="Resolvase_HTH_dom"/>
</dbReference>
<dbReference type="SUPFAM" id="SSF53098">
    <property type="entry name" value="Ribonuclease H-like"/>
    <property type="match status" value="1"/>
</dbReference>
<dbReference type="EMBL" id="WJEE01000105">
    <property type="protein sequence ID" value="MRI68788.1"/>
    <property type="molecule type" value="Genomic_DNA"/>
</dbReference>
<comment type="similarity">
    <text evidence="1">Belongs to the transposase IS21/IS408/IS1162 family.</text>
</comment>
<dbReference type="Proteomes" id="UP000435187">
    <property type="component" value="Unassembled WGS sequence"/>
</dbReference>
<keyword evidence="4" id="KW-0233">DNA recombination</keyword>
<comment type="caution">
    <text evidence="7">The sequence shown here is derived from an EMBL/GenBank/DDBJ whole genome shotgun (WGS) entry which is preliminary data.</text>
</comment>
<dbReference type="GO" id="GO:0000150">
    <property type="term" value="F:DNA strand exchange activity"/>
    <property type="evidence" value="ECO:0007669"/>
    <property type="project" value="InterPro"/>
</dbReference>
<gene>
    <name evidence="7" type="ORF">GH885_21035</name>
</gene>
<evidence type="ECO:0000313" key="8">
    <source>
        <dbReference type="Proteomes" id="UP000435187"/>
    </source>
</evidence>
<reference evidence="7 8" key="1">
    <citation type="submission" date="2019-10" db="EMBL/GenBank/DDBJ databases">
        <title>Gracilibacillus salitolerans sp. nov., a moderate halophile isolated from a saline soil in northwest China.</title>
        <authorList>
            <person name="Gan L."/>
        </authorList>
    </citation>
    <scope>NUCLEOTIDE SEQUENCE [LARGE SCALE GENOMIC DNA]</scope>
    <source>
        <strain evidence="7 8">TP2-8</strain>
    </source>
</reference>
<dbReference type="GO" id="GO:0015074">
    <property type="term" value="P:DNA integration"/>
    <property type="evidence" value="ECO:0007669"/>
    <property type="project" value="InterPro"/>
</dbReference>
<dbReference type="RefSeq" id="WP_163578826.1">
    <property type="nucleotide sequence ID" value="NZ_JBHUMW010000100.1"/>
</dbReference>
<feature type="domain" description="Integrase catalytic" evidence="6">
    <location>
        <begin position="124"/>
        <end position="300"/>
    </location>
</feature>
<dbReference type="Gene3D" id="3.30.420.10">
    <property type="entry name" value="Ribonuclease H-like superfamily/Ribonuclease H"/>
    <property type="match status" value="1"/>
</dbReference>
<accession>A0A6N7R6P6</accession>
<protein>
    <submittedName>
        <fullName evidence="7">IS21 family transposase</fullName>
    </submittedName>
</protein>
<evidence type="ECO:0000259" key="6">
    <source>
        <dbReference type="PROSITE" id="PS50994"/>
    </source>
</evidence>
<proteinExistence type="inferred from homology"/>
<dbReference type="InterPro" id="IPR017894">
    <property type="entry name" value="HTH_IS21_transposase_type"/>
</dbReference>
<evidence type="ECO:0000256" key="4">
    <source>
        <dbReference type="ARBA" id="ARBA00023172"/>
    </source>
</evidence>
<dbReference type="PROSITE" id="PS50994">
    <property type="entry name" value="INTEGRASE"/>
    <property type="match status" value="1"/>
</dbReference>
<dbReference type="PANTHER" id="PTHR35004">
    <property type="entry name" value="TRANSPOSASE RV3428C-RELATED"/>
    <property type="match status" value="1"/>
</dbReference>
<dbReference type="NCBIfam" id="NF033546">
    <property type="entry name" value="transpos_IS21"/>
    <property type="match status" value="1"/>
</dbReference>